<keyword evidence="1" id="KW-1133">Transmembrane helix</keyword>
<accession>A0A366HI54</accession>
<keyword evidence="3" id="KW-1185">Reference proteome</keyword>
<name>A0A366HI54_9BACT</name>
<keyword evidence="1" id="KW-0472">Membrane</keyword>
<dbReference type="AlphaFoldDB" id="A0A366HI54"/>
<dbReference type="Proteomes" id="UP000253426">
    <property type="component" value="Unassembled WGS sequence"/>
</dbReference>
<evidence type="ECO:0000313" key="3">
    <source>
        <dbReference type="Proteomes" id="UP000253426"/>
    </source>
</evidence>
<evidence type="ECO:0000256" key="1">
    <source>
        <dbReference type="SAM" id="Phobius"/>
    </source>
</evidence>
<dbReference type="EMBL" id="QNRR01000007">
    <property type="protein sequence ID" value="RBP41515.1"/>
    <property type="molecule type" value="Genomic_DNA"/>
</dbReference>
<keyword evidence="1" id="KW-0812">Transmembrane</keyword>
<gene>
    <name evidence="2" type="ORF">DES53_107348</name>
</gene>
<organism evidence="2 3">
    <name type="scientific">Roseimicrobium gellanilyticum</name>
    <dbReference type="NCBI Taxonomy" id="748857"/>
    <lineage>
        <taxon>Bacteria</taxon>
        <taxon>Pseudomonadati</taxon>
        <taxon>Verrucomicrobiota</taxon>
        <taxon>Verrucomicrobiia</taxon>
        <taxon>Verrucomicrobiales</taxon>
        <taxon>Verrucomicrobiaceae</taxon>
        <taxon>Roseimicrobium</taxon>
    </lineage>
</organism>
<feature type="transmembrane region" description="Helical" evidence="1">
    <location>
        <begin position="33"/>
        <end position="56"/>
    </location>
</feature>
<sequence length="68" mass="7619">MGHSQRPLSLVFLQALVLTVVQALLLWVFVRVLHWGFFPSLLLAGAVGMGIWYALVSLLRSRASRKVE</sequence>
<reference evidence="2 3" key="1">
    <citation type="submission" date="2018-06" db="EMBL/GenBank/DDBJ databases">
        <title>Genomic Encyclopedia of Type Strains, Phase IV (KMG-IV): sequencing the most valuable type-strain genomes for metagenomic binning, comparative biology and taxonomic classification.</title>
        <authorList>
            <person name="Goeker M."/>
        </authorList>
    </citation>
    <scope>NUCLEOTIDE SEQUENCE [LARGE SCALE GENOMIC DNA]</scope>
    <source>
        <strain evidence="2 3">DSM 25532</strain>
    </source>
</reference>
<protein>
    <submittedName>
        <fullName evidence="2">Uncharacterized protein</fullName>
    </submittedName>
</protein>
<proteinExistence type="predicted"/>
<comment type="caution">
    <text evidence="2">The sequence shown here is derived from an EMBL/GenBank/DDBJ whole genome shotgun (WGS) entry which is preliminary data.</text>
</comment>
<evidence type="ECO:0000313" key="2">
    <source>
        <dbReference type="EMBL" id="RBP41515.1"/>
    </source>
</evidence>